<protein>
    <submittedName>
        <fullName evidence="1">Flagellar biosynthesis protein FlgE</fullName>
    </submittedName>
</protein>
<keyword evidence="1" id="KW-0966">Cell projection</keyword>
<proteinExistence type="predicted"/>
<accession>A0AB39UZN6</accession>
<sequence>MINSVLSQGIQGVNRGMQGMARAAERVAEAGLPAERTGEVPVSAGGAPDVMTDLTAGLVELRLYSVQVEASAKVVKTADQTLGTLLDVKA</sequence>
<dbReference type="EMBL" id="CP154858">
    <property type="protein sequence ID" value="XDT73709.1"/>
    <property type="molecule type" value="Genomic_DNA"/>
</dbReference>
<evidence type="ECO:0000313" key="1">
    <source>
        <dbReference type="EMBL" id="XDT73709.1"/>
    </source>
</evidence>
<name>A0AB39UZN6_9GAMM</name>
<reference evidence="1" key="1">
    <citation type="submission" date="2024-05" db="EMBL/GenBank/DDBJ databases">
        <title>Genome sequencing of novel strain.</title>
        <authorList>
            <person name="Ganbat D."/>
            <person name="Ganbat S."/>
            <person name="Lee S.-J."/>
        </authorList>
    </citation>
    <scope>NUCLEOTIDE SEQUENCE</scope>
    <source>
        <strain evidence="1">SMD15-11</strain>
    </source>
</reference>
<keyword evidence="1" id="KW-0282">Flagellum</keyword>
<organism evidence="1">
    <name type="scientific">Thermohahella caldifontis</name>
    <dbReference type="NCBI Taxonomy" id="3142973"/>
    <lineage>
        <taxon>Bacteria</taxon>
        <taxon>Pseudomonadati</taxon>
        <taxon>Pseudomonadota</taxon>
        <taxon>Gammaproteobacteria</taxon>
        <taxon>Oceanospirillales</taxon>
        <taxon>Hahellaceae</taxon>
        <taxon>Thermohahella</taxon>
    </lineage>
</organism>
<keyword evidence="1" id="KW-0969">Cilium</keyword>
<dbReference type="AlphaFoldDB" id="A0AB39UZN6"/>
<dbReference type="RefSeq" id="WP_369602690.1">
    <property type="nucleotide sequence ID" value="NZ_CP154858.1"/>
</dbReference>
<dbReference type="KEGG" id="tcd:AAIA72_07005"/>
<gene>
    <name evidence="1" type="ORF">AAIA72_07005</name>
</gene>